<comment type="caution">
    <text evidence="1">The sequence shown here is derived from an EMBL/GenBank/DDBJ whole genome shotgun (WGS) entry which is preliminary data.</text>
</comment>
<accession>A0ABN7VUF3</accession>
<sequence length="128" mass="14872">MYKRSKKRDLVKSNIINSEDIVNPEDIMNSENIIESDDIIDLDTFNSNKDFISPSKNFGSQWTASEEVTKVSAYKAVLVTNYLYKDILLSEKTEELHILLLRALIYSNISFSFTENLYFNLFLKTLRS</sequence>
<proteinExistence type="predicted"/>
<organism evidence="1 2">
    <name type="scientific">Gigaspora margarita</name>
    <dbReference type="NCBI Taxonomy" id="4874"/>
    <lineage>
        <taxon>Eukaryota</taxon>
        <taxon>Fungi</taxon>
        <taxon>Fungi incertae sedis</taxon>
        <taxon>Mucoromycota</taxon>
        <taxon>Glomeromycotina</taxon>
        <taxon>Glomeromycetes</taxon>
        <taxon>Diversisporales</taxon>
        <taxon>Gigasporaceae</taxon>
        <taxon>Gigaspora</taxon>
    </lineage>
</organism>
<dbReference type="EMBL" id="CAJVQB010022811">
    <property type="protein sequence ID" value="CAG8800443.1"/>
    <property type="molecule type" value="Genomic_DNA"/>
</dbReference>
<gene>
    <name evidence="1" type="ORF">GMARGA_LOCUS22974</name>
</gene>
<name>A0ABN7VUF3_GIGMA</name>
<protein>
    <submittedName>
        <fullName evidence="1">27347_t:CDS:1</fullName>
    </submittedName>
</protein>
<keyword evidence="2" id="KW-1185">Reference proteome</keyword>
<reference evidence="1 2" key="1">
    <citation type="submission" date="2021-06" db="EMBL/GenBank/DDBJ databases">
        <authorList>
            <person name="Kallberg Y."/>
            <person name="Tangrot J."/>
            <person name="Rosling A."/>
        </authorList>
    </citation>
    <scope>NUCLEOTIDE SEQUENCE [LARGE SCALE GENOMIC DNA]</scope>
    <source>
        <strain evidence="1 2">120-4 pot B 10/14</strain>
    </source>
</reference>
<feature type="non-terminal residue" evidence="1">
    <location>
        <position position="128"/>
    </location>
</feature>
<evidence type="ECO:0000313" key="1">
    <source>
        <dbReference type="EMBL" id="CAG8800443.1"/>
    </source>
</evidence>
<evidence type="ECO:0000313" key="2">
    <source>
        <dbReference type="Proteomes" id="UP000789901"/>
    </source>
</evidence>
<dbReference type="Proteomes" id="UP000789901">
    <property type="component" value="Unassembled WGS sequence"/>
</dbReference>